<evidence type="ECO:0000259" key="12">
    <source>
        <dbReference type="Pfam" id="PF00117"/>
    </source>
</evidence>
<organism evidence="13 14">
    <name type="scientific">Vagococcus acidifermentans</name>
    <dbReference type="NCBI Taxonomy" id="564710"/>
    <lineage>
        <taxon>Bacteria</taxon>
        <taxon>Bacillati</taxon>
        <taxon>Bacillota</taxon>
        <taxon>Bacilli</taxon>
        <taxon>Lactobacillales</taxon>
        <taxon>Enterococcaceae</taxon>
        <taxon>Vagococcus</taxon>
    </lineage>
</organism>
<feature type="domain" description="Glutamine amidotransferase" evidence="12">
    <location>
        <begin position="3"/>
        <end position="196"/>
    </location>
</feature>
<dbReference type="Gene3D" id="3.40.50.880">
    <property type="match status" value="1"/>
</dbReference>
<comment type="function">
    <text evidence="10">IGPS catalyzes the conversion of PRFAR and glutamine to IGP, AICAR and glutamate. The HisH subunit catalyzes the hydrolysis of glutamine to glutamate and ammonia as part of the synthesis of IGP and AICAR. The resulting ammonia molecule is channeled to the active site of HisF.</text>
</comment>
<evidence type="ECO:0000256" key="6">
    <source>
        <dbReference type="ARBA" id="ARBA00023102"/>
    </source>
</evidence>
<dbReference type="SUPFAM" id="SSF52317">
    <property type="entry name" value="Class I glutamine amidotransferase-like"/>
    <property type="match status" value="1"/>
</dbReference>
<dbReference type="InterPro" id="IPR010139">
    <property type="entry name" value="Imidazole-glycPsynth_HisH"/>
</dbReference>
<feature type="active site" evidence="10 11">
    <location>
        <position position="181"/>
    </location>
</feature>
<evidence type="ECO:0000256" key="8">
    <source>
        <dbReference type="ARBA" id="ARBA00047838"/>
    </source>
</evidence>
<dbReference type="Proteomes" id="UP000286773">
    <property type="component" value="Unassembled WGS sequence"/>
</dbReference>
<dbReference type="PRINTS" id="PR00096">
    <property type="entry name" value="GATASE"/>
</dbReference>
<evidence type="ECO:0000256" key="2">
    <source>
        <dbReference type="ARBA" id="ARBA00011152"/>
    </source>
</evidence>
<gene>
    <name evidence="10" type="primary">hisH</name>
    <name evidence="13" type="ORF">CBF27_12190</name>
</gene>
<feature type="active site" evidence="10 11">
    <location>
        <position position="183"/>
    </location>
</feature>
<comment type="subunit">
    <text evidence="2 10">Heterodimer of HisH and HisF.</text>
</comment>
<comment type="subcellular location">
    <subcellularLocation>
        <location evidence="10">Cytoplasm</location>
    </subcellularLocation>
</comment>
<dbReference type="PRINTS" id="PR00097">
    <property type="entry name" value="ANTSNTHASEII"/>
</dbReference>
<dbReference type="Pfam" id="PF00117">
    <property type="entry name" value="GATase"/>
    <property type="match status" value="1"/>
</dbReference>
<evidence type="ECO:0000256" key="9">
    <source>
        <dbReference type="ARBA" id="ARBA00049534"/>
    </source>
</evidence>
<dbReference type="NCBIfam" id="TIGR01855">
    <property type="entry name" value="IMP_synth_hisH"/>
    <property type="match status" value="1"/>
</dbReference>
<dbReference type="PROSITE" id="PS51273">
    <property type="entry name" value="GATASE_TYPE_1"/>
    <property type="match status" value="1"/>
</dbReference>
<dbReference type="InterPro" id="IPR017926">
    <property type="entry name" value="GATASE"/>
</dbReference>
<keyword evidence="3 10" id="KW-0028">Amino-acid biosynthesis</keyword>
<protein>
    <recommendedName>
        <fullName evidence="10">Imidazole glycerol phosphate synthase subunit HisH</fullName>
        <ecNumber evidence="10">4.3.2.10</ecNumber>
    </recommendedName>
    <alternativeName>
        <fullName evidence="10">IGP synthase glutaminase subunit</fullName>
        <ecNumber evidence="10">3.5.1.2</ecNumber>
    </alternativeName>
    <alternativeName>
        <fullName evidence="10">IGP synthase subunit HisH</fullName>
    </alternativeName>
    <alternativeName>
        <fullName evidence="10">ImGP synthase subunit HisH</fullName>
        <shortName evidence="10">IGPS subunit HisH</shortName>
    </alternativeName>
</protein>
<keyword evidence="14" id="KW-1185">Reference proteome</keyword>
<keyword evidence="6 10" id="KW-0368">Histidine biosynthesis</keyword>
<evidence type="ECO:0000256" key="4">
    <source>
        <dbReference type="ARBA" id="ARBA00022801"/>
    </source>
</evidence>
<keyword evidence="5 10" id="KW-0315">Glutamine amidotransferase</keyword>
<reference evidence="13 14" key="1">
    <citation type="submission" date="2017-05" db="EMBL/GenBank/DDBJ databases">
        <title>Vagococcus spp. assemblies.</title>
        <authorList>
            <person name="Gulvik C.A."/>
        </authorList>
    </citation>
    <scope>NUCLEOTIDE SEQUENCE [LARGE SCALE GENOMIC DNA]</scope>
    <source>
        <strain evidence="13 14">LMG 24798</strain>
    </source>
</reference>
<evidence type="ECO:0000256" key="3">
    <source>
        <dbReference type="ARBA" id="ARBA00022605"/>
    </source>
</evidence>
<proteinExistence type="inferred from homology"/>
<dbReference type="PANTHER" id="PTHR42701:SF1">
    <property type="entry name" value="IMIDAZOLE GLYCEROL PHOSPHATE SYNTHASE SUBUNIT HISH"/>
    <property type="match status" value="1"/>
</dbReference>
<name>A0A430ANE8_9ENTE</name>
<comment type="caution">
    <text evidence="13">The sequence shown here is derived from an EMBL/GenBank/DDBJ whole genome shotgun (WGS) entry which is preliminary data.</text>
</comment>
<keyword evidence="7 10" id="KW-0456">Lyase</keyword>
<dbReference type="InterPro" id="IPR029062">
    <property type="entry name" value="Class_I_gatase-like"/>
</dbReference>
<comment type="pathway">
    <text evidence="1 10">Amino-acid biosynthesis; L-histidine biosynthesis; L-histidine from 5-phospho-alpha-D-ribose 1-diphosphate: step 5/9.</text>
</comment>
<evidence type="ECO:0000256" key="7">
    <source>
        <dbReference type="ARBA" id="ARBA00023239"/>
    </source>
</evidence>
<dbReference type="EMBL" id="NGKC01000017">
    <property type="protein sequence ID" value="RSU09642.1"/>
    <property type="molecule type" value="Genomic_DNA"/>
</dbReference>
<feature type="active site" description="Nucleophile" evidence="10 11">
    <location>
        <position position="79"/>
    </location>
</feature>
<dbReference type="GO" id="GO:0005737">
    <property type="term" value="C:cytoplasm"/>
    <property type="evidence" value="ECO:0007669"/>
    <property type="project" value="UniProtKB-SubCell"/>
</dbReference>
<dbReference type="GO" id="GO:0004359">
    <property type="term" value="F:glutaminase activity"/>
    <property type="evidence" value="ECO:0007669"/>
    <property type="project" value="UniProtKB-EC"/>
</dbReference>
<dbReference type="PANTHER" id="PTHR42701">
    <property type="entry name" value="IMIDAZOLE GLYCEROL PHOSPHATE SYNTHASE SUBUNIT HISH"/>
    <property type="match status" value="1"/>
</dbReference>
<dbReference type="GO" id="GO:0016829">
    <property type="term" value="F:lyase activity"/>
    <property type="evidence" value="ECO:0007669"/>
    <property type="project" value="UniProtKB-KW"/>
</dbReference>
<evidence type="ECO:0000256" key="5">
    <source>
        <dbReference type="ARBA" id="ARBA00022962"/>
    </source>
</evidence>
<comment type="catalytic activity">
    <reaction evidence="9 10">
        <text>L-glutamine + H2O = L-glutamate + NH4(+)</text>
        <dbReference type="Rhea" id="RHEA:15889"/>
        <dbReference type="ChEBI" id="CHEBI:15377"/>
        <dbReference type="ChEBI" id="CHEBI:28938"/>
        <dbReference type="ChEBI" id="CHEBI:29985"/>
        <dbReference type="ChEBI" id="CHEBI:58359"/>
        <dbReference type="EC" id="3.5.1.2"/>
    </reaction>
</comment>
<dbReference type="EC" id="4.3.2.10" evidence="10"/>
<dbReference type="PIRSF" id="PIRSF000495">
    <property type="entry name" value="Amidotransf_hisH"/>
    <property type="match status" value="1"/>
</dbReference>
<dbReference type="GO" id="GO:0000105">
    <property type="term" value="P:L-histidine biosynthetic process"/>
    <property type="evidence" value="ECO:0007669"/>
    <property type="project" value="UniProtKB-UniRule"/>
</dbReference>
<dbReference type="CDD" id="cd01748">
    <property type="entry name" value="GATase1_IGP_Synthase"/>
    <property type="match status" value="1"/>
</dbReference>
<keyword evidence="4 10" id="KW-0378">Hydrolase</keyword>
<keyword evidence="10" id="KW-0963">Cytoplasm</keyword>
<dbReference type="AlphaFoldDB" id="A0A430ANE8"/>
<evidence type="ECO:0000256" key="10">
    <source>
        <dbReference type="HAMAP-Rule" id="MF_00278"/>
    </source>
</evidence>
<evidence type="ECO:0000256" key="11">
    <source>
        <dbReference type="PIRSR" id="PIRSR000495-1"/>
    </source>
</evidence>
<sequence length="202" mass="21929">MIVIIDYDTGNIRSIQAALSAVGLPSQLSDDPELIEQADGLILPGVGAYPAAMQKLVDKKLCPVIKRAAADGKPILGICLGMQLLLEGSLEHQMTDGLGLIPGICRPLPEHRDFPVPHMGWNQLTVRTEHPLTKRIAGQWTYFVHSFYADCPADMVLATADYAVAVPAIIARDNIFGIQFHPEKSAGTGLNILQNFKEAIYS</sequence>
<accession>A0A430ANE8</accession>
<evidence type="ECO:0000313" key="14">
    <source>
        <dbReference type="Proteomes" id="UP000286773"/>
    </source>
</evidence>
<dbReference type="OrthoDB" id="9807137at2"/>
<comment type="catalytic activity">
    <reaction evidence="8 10">
        <text>5-[(5-phospho-1-deoxy-D-ribulos-1-ylimino)methylamino]-1-(5-phospho-beta-D-ribosyl)imidazole-4-carboxamide + L-glutamine = D-erythro-1-(imidazol-4-yl)glycerol 3-phosphate + 5-amino-1-(5-phospho-beta-D-ribosyl)imidazole-4-carboxamide + L-glutamate + H(+)</text>
        <dbReference type="Rhea" id="RHEA:24793"/>
        <dbReference type="ChEBI" id="CHEBI:15378"/>
        <dbReference type="ChEBI" id="CHEBI:29985"/>
        <dbReference type="ChEBI" id="CHEBI:58278"/>
        <dbReference type="ChEBI" id="CHEBI:58359"/>
        <dbReference type="ChEBI" id="CHEBI:58475"/>
        <dbReference type="ChEBI" id="CHEBI:58525"/>
        <dbReference type="EC" id="4.3.2.10"/>
    </reaction>
</comment>
<dbReference type="UniPathway" id="UPA00031">
    <property type="reaction ID" value="UER00010"/>
</dbReference>
<dbReference type="GO" id="GO:0000107">
    <property type="term" value="F:imidazoleglycerol-phosphate synthase activity"/>
    <property type="evidence" value="ECO:0007669"/>
    <property type="project" value="UniProtKB-UniRule"/>
</dbReference>
<dbReference type="EC" id="3.5.1.2" evidence="10"/>
<dbReference type="RefSeq" id="WP_126814716.1">
    <property type="nucleotide sequence ID" value="NZ_NGKC01000017.1"/>
</dbReference>
<dbReference type="HAMAP" id="MF_00278">
    <property type="entry name" value="HisH"/>
    <property type="match status" value="1"/>
</dbReference>
<evidence type="ECO:0000256" key="1">
    <source>
        <dbReference type="ARBA" id="ARBA00005091"/>
    </source>
</evidence>
<evidence type="ECO:0000313" key="13">
    <source>
        <dbReference type="EMBL" id="RSU09642.1"/>
    </source>
</evidence>